<dbReference type="PANTHER" id="PTHR36985">
    <property type="entry name" value="TRANSLOCATION AND ASSEMBLY MODULE SUBUNIT TAMB"/>
    <property type="match status" value="1"/>
</dbReference>
<name>A0A6B8M1U3_9HYPH</name>
<dbReference type="PANTHER" id="PTHR36985:SF1">
    <property type="entry name" value="TRANSLOCATION AND ASSEMBLY MODULE SUBUNIT TAMB"/>
    <property type="match status" value="1"/>
</dbReference>
<gene>
    <name evidence="6" type="ORF">F7D14_04630</name>
</gene>
<evidence type="ECO:0000256" key="3">
    <source>
        <dbReference type="ARBA" id="ARBA00022989"/>
    </source>
</evidence>
<feature type="domain" description="Translocation and assembly module TamB C-terminal" evidence="5">
    <location>
        <begin position="936"/>
        <end position="1285"/>
    </location>
</feature>
<sequence>MRRRSLSVAAGLVALAALAIGAGVLALHSEAGGRWLARAASGAVSSPDMKIEIGAIEGPLSAAPAIRDIVLSDRDGPWLKIDRVAAKWSRFALFALRLDIDRIDIGEVDVLRRPAAAPAAAPSKASPPEKASFPPKLPIGLRLGELALQKLVLAEPVAGAPATLSLKAGAELTGAKAALQLLVERLDAPGSIGADASYGPDDGKLRVKFAAREPGDGLIARLAQLPGLPPVEAAVDGDGTLDAFKATIAAKAGEAGAQGSVTIARDAAARRLDLDLDARLADLLPRDLAPLLAETTKIVATAHLADDGASALDRLSLTASAFEFGAAGHVGADGKGAGTAKISASDLGRFSRLAGRELRGALDLSADLSGAPFEGVVTAALDGAVTGLGSGVPAVDGLVGERLTLAGKVATLPHGGFSFEKLSLNGAHIAAFVDGQATKEKAAIAAKIDLPELRHANLPLSGAAHIDAALAGALDRPDASFSATLEKATANGRPIPKLAVQGEARDLLGEVAAVATLDGEVDRKPAKGRFSLAKAGEGWKLDQLDLAIGSATAKGQLALDAAGLANGRVSVAAPNLDDLSALALQKLGGKLDAAVTLDAAGGAQNVSVDAQGAGIEAAGASVGRLGAKFSARNLYRQPALEGDVAIDSARIGKETIGKARLAARPAGGGAAALDLSLDARGFNIASRATLTPGEATKLDIASFSAQRAGKTIALAQPASVTVQRGATTLRGLSVALGSGRLDIDGLVGERFDVTAKARGVPLSIASIVDPSLGLDGTLEAEARITGTKSAPVGDWRVKASKVSAPQLRANGLPAIAAAASGRLANARTTVDADVALGATSKLKIAGSAPLGDGSLDLAVKGALDAGLANTLLAANGQTVAGKANVDLRLTGATTNPNIGGAVNIVDGAFNDPLNGVSLAKINGKLEGRGHDLTISGLSAQTKNGGQIAVAGRVTVAPDAGMPGALHIVANNAQLASTDVVSSVGDLDLMFSGPLARNPKIAGKVNLDSMDVSVPDRLPANLKPLPGSNHIDAKGFAAQMLALERKQKEKAGRKSGFDAALDLALSAPNKIFVRGRGIDAEFGGDLKIGGTVQKPNVIGGFDLRRGKMQLLTQRIDITRGKLSFTGGLAPQLDFLAETTAADITARIGVSGPAASPVFTFSSSPEMPQDEVLSRLLFAKASGSLTPFQAVQLAAALAQFSGAATGVDAFEKMRRSLGVDSLDLDAGGANGPTIGASRYIMDGVSVGVKTGAKPEQTSVNVGVDITRGVRLQSETSVDGKTSMGVGVEHEY</sequence>
<dbReference type="GO" id="GO:0097347">
    <property type="term" value="C:TAM protein secretion complex"/>
    <property type="evidence" value="ECO:0007669"/>
    <property type="project" value="TreeGrafter"/>
</dbReference>
<keyword evidence="3" id="KW-1133">Transmembrane helix</keyword>
<evidence type="ECO:0000256" key="4">
    <source>
        <dbReference type="ARBA" id="ARBA00023136"/>
    </source>
</evidence>
<dbReference type="GO" id="GO:0005886">
    <property type="term" value="C:plasma membrane"/>
    <property type="evidence" value="ECO:0007669"/>
    <property type="project" value="InterPro"/>
</dbReference>
<accession>A0A6B8M1U3</accession>
<evidence type="ECO:0000313" key="6">
    <source>
        <dbReference type="EMBL" id="QGM96831.1"/>
    </source>
</evidence>
<keyword evidence="7" id="KW-1185">Reference proteome</keyword>
<keyword evidence="2" id="KW-0812">Transmembrane</keyword>
<evidence type="ECO:0000256" key="1">
    <source>
        <dbReference type="ARBA" id="ARBA00004167"/>
    </source>
</evidence>
<dbReference type="EMBL" id="CP044331">
    <property type="protein sequence ID" value="QGM96831.1"/>
    <property type="molecule type" value="Genomic_DNA"/>
</dbReference>
<evidence type="ECO:0000313" key="7">
    <source>
        <dbReference type="Proteomes" id="UP000422569"/>
    </source>
</evidence>
<evidence type="ECO:0000259" key="5">
    <source>
        <dbReference type="Pfam" id="PF04357"/>
    </source>
</evidence>
<organism evidence="6 7">
    <name type="scientific">Methylocystis parvus</name>
    <dbReference type="NCBI Taxonomy" id="134"/>
    <lineage>
        <taxon>Bacteria</taxon>
        <taxon>Pseudomonadati</taxon>
        <taxon>Pseudomonadota</taxon>
        <taxon>Alphaproteobacteria</taxon>
        <taxon>Hyphomicrobiales</taxon>
        <taxon>Methylocystaceae</taxon>
        <taxon>Methylocystis</taxon>
    </lineage>
</organism>
<dbReference type="InterPro" id="IPR007452">
    <property type="entry name" value="TamB_C"/>
</dbReference>
<reference evidence="6 7" key="1">
    <citation type="submission" date="2019-09" db="EMBL/GenBank/DDBJ databases">
        <title>Isolation and complete genome sequencing of Methylocystis species.</title>
        <authorList>
            <person name="Rumah B.L."/>
            <person name="Stead C.E."/>
            <person name="Stevens B.C."/>
            <person name="Minton N.P."/>
            <person name="Grosse-Honebrink A."/>
            <person name="Zhang Y."/>
        </authorList>
    </citation>
    <scope>NUCLEOTIDE SEQUENCE [LARGE SCALE GENOMIC DNA]</scope>
    <source>
        <strain evidence="6 7">BRCS2</strain>
    </source>
</reference>
<evidence type="ECO:0000256" key="2">
    <source>
        <dbReference type="ARBA" id="ARBA00022692"/>
    </source>
</evidence>
<dbReference type="GO" id="GO:0009306">
    <property type="term" value="P:protein secretion"/>
    <property type="evidence" value="ECO:0007669"/>
    <property type="project" value="InterPro"/>
</dbReference>
<dbReference type="Pfam" id="PF04357">
    <property type="entry name" value="TamB"/>
    <property type="match status" value="1"/>
</dbReference>
<dbReference type="RefSeq" id="WP_154419684.1">
    <property type="nucleotide sequence ID" value="NZ_CP044331.1"/>
</dbReference>
<keyword evidence="4" id="KW-0472">Membrane</keyword>
<dbReference type="Proteomes" id="UP000422569">
    <property type="component" value="Chromosome"/>
</dbReference>
<comment type="subcellular location">
    <subcellularLocation>
        <location evidence="1">Membrane</location>
        <topology evidence="1">Single-pass membrane protein</topology>
    </subcellularLocation>
</comment>
<proteinExistence type="predicted"/>
<dbReference type="KEGG" id="mpar:F7D14_04630"/>
<protein>
    <recommendedName>
        <fullName evidence="5">Translocation and assembly module TamB C-terminal domain-containing protein</fullName>
    </recommendedName>
</protein>